<accession>A0AA35X9Q4</accession>
<keyword evidence="2 4" id="KW-0547">Nucleotide-binding</keyword>
<dbReference type="SMART" id="SM00695">
    <property type="entry name" value="DUSP"/>
    <property type="match status" value="1"/>
</dbReference>
<dbReference type="EMBL" id="CASHTH010003883">
    <property type="protein sequence ID" value="CAI8050693.1"/>
    <property type="molecule type" value="Genomic_DNA"/>
</dbReference>
<keyword evidence="1" id="KW-0645">Protease</keyword>
<dbReference type="InterPro" id="IPR035927">
    <property type="entry name" value="DUSP-like_sf"/>
</dbReference>
<keyword evidence="8" id="KW-0378">Hydrolase</keyword>
<dbReference type="InterPro" id="IPR006615">
    <property type="entry name" value="Pept_C19_DUSP"/>
</dbReference>
<evidence type="ECO:0000256" key="1">
    <source>
        <dbReference type="ARBA" id="ARBA00022670"/>
    </source>
</evidence>
<dbReference type="InterPro" id="IPR017441">
    <property type="entry name" value="Protein_kinase_ATP_BS"/>
</dbReference>
<dbReference type="InterPro" id="IPR008266">
    <property type="entry name" value="Tyr_kinase_AS"/>
</dbReference>
<dbReference type="PROSITE" id="PS00109">
    <property type="entry name" value="PROTEIN_KINASE_TYR"/>
    <property type="match status" value="1"/>
</dbReference>
<dbReference type="PROSITE" id="PS50011">
    <property type="entry name" value="PROTEIN_KINASE_DOM"/>
    <property type="match status" value="1"/>
</dbReference>
<dbReference type="Gene3D" id="3.30.200.20">
    <property type="entry name" value="Phosphorylase Kinase, domain 1"/>
    <property type="match status" value="1"/>
</dbReference>
<protein>
    <submittedName>
        <fullName evidence="8">Ubiquitin carboxyl-terminal hydrolase 4</fullName>
    </submittedName>
</protein>
<comment type="caution">
    <text evidence="8">The sequence shown here is derived from an EMBL/GenBank/DDBJ whole genome shotgun (WGS) entry which is preliminary data.</text>
</comment>
<dbReference type="PROSITE" id="PS51283">
    <property type="entry name" value="DUSP"/>
    <property type="match status" value="1"/>
</dbReference>
<dbReference type="AlphaFoldDB" id="A0AA35X9Q4"/>
<dbReference type="InterPro" id="IPR000719">
    <property type="entry name" value="Prot_kinase_dom"/>
</dbReference>
<dbReference type="GO" id="GO:0006508">
    <property type="term" value="P:proteolysis"/>
    <property type="evidence" value="ECO:0007669"/>
    <property type="project" value="UniProtKB-KW"/>
</dbReference>
<dbReference type="Gene3D" id="3.30.2230.10">
    <property type="entry name" value="DUSP-like"/>
    <property type="match status" value="1"/>
</dbReference>
<feature type="region of interest" description="Disordered" evidence="5">
    <location>
        <begin position="387"/>
        <end position="459"/>
    </location>
</feature>
<dbReference type="Pfam" id="PF14836">
    <property type="entry name" value="Ubiquitin_3"/>
    <property type="match status" value="1"/>
</dbReference>
<evidence type="ECO:0000259" key="7">
    <source>
        <dbReference type="PROSITE" id="PS51283"/>
    </source>
</evidence>
<dbReference type="Proteomes" id="UP001174909">
    <property type="component" value="Unassembled WGS sequence"/>
</dbReference>
<dbReference type="InterPro" id="IPR028135">
    <property type="entry name" value="Ub_USP-typ"/>
</dbReference>
<keyword evidence="3 4" id="KW-0067">ATP-binding</keyword>
<dbReference type="PANTHER" id="PTHR44329">
    <property type="entry name" value="SERINE/THREONINE-PROTEIN KINASE TNNI3K-RELATED"/>
    <property type="match status" value="1"/>
</dbReference>
<feature type="region of interest" description="Disordered" evidence="5">
    <location>
        <begin position="205"/>
        <end position="299"/>
    </location>
</feature>
<evidence type="ECO:0000256" key="3">
    <source>
        <dbReference type="ARBA" id="ARBA00022840"/>
    </source>
</evidence>
<feature type="binding site" evidence="4">
    <location>
        <position position="548"/>
    </location>
    <ligand>
        <name>ATP</name>
        <dbReference type="ChEBI" id="CHEBI:30616"/>
    </ligand>
</feature>
<feature type="compositionally biased region" description="Low complexity" evidence="5">
    <location>
        <begin position="402"/>
        <end position="429"/>
    </location>
</feature>
<keyword evidence="9" id="KW-1185">Reference proteome</keyword>
<evidence type="ECO:0000256" key="5">
    <source>
        <dbReference type="SAM" id="MobiDB-lite"/>
    </source>
</evidence>
<dbReference type="SUPFAM" id="SSF57997">
    <property type="entry name" value="Tropomyosin"/>
    <property type="match status" value="1"/>
</dbReference>
<dbReference type="InterPro" id="IPR011009">
    <property type="entry name" value="Kinase-like_dom_sf"/>
</dbReference>
<evidence type="ECO:0000313" key="9">
    <source>
        <dbReference type="Proteomes" id="UP001174909"/>
    </source>
</evidence>
<gene>
    <name evidence="8" type="ORF">GBAR_LOCUS27810</name>
</gene>
<evidence type="ECO:0000256" key="2">
    <source>
        <dbReference type="ARBA" id="ARBA00022741"/>
    </source>
</evidence>
<feature type="domain" description="Protein kinase" evidence="6">
    <location>
        <begin position="521"/>
        <end position="762"/>
    </location>
</feature>
<dbReference type="GO" id="GO:0004843">
    <property type="term" value="F:cysteine-type deubiquitinase activity"/>
    <property type="evidence" value="ECO:0007669"/>
    <property type="project" value="InterPro"/>
</dbReference>
<dbReference type="PROSITE" id="PS00107">
    <property type="entry name" value="PROTEIN_KINASE_ATP"/>
    <property type="match status" value="1"/>
</dbReference>
<evidence type="ECO:0000313" key="8">
    <source>
        <dbReference type="EMBL" id="CAI8050693.1"/>
    </source>
</evidence>
<dbReference type="GO" id="GO:0005524">
    <property type="term" value="F:ATP binding"/>
    <property type="evidence" value="ECO:0007669"/>
    <property type="project" value="UniProtKB-UniRule"/>
</dbReference>
<organism evidence="8 9">
    <name type="scientific">Geodia barretti</name>
    <name type="common">Barrett's horny sponge</name>
    <dbReference type="NCBI Taxonomy" id="519541"/>
    <lineage>
        <taxon>Eukaryota</taxon>
        <taxon>Metazoa</taxon>
        <taxon>Porifera</taxon>
        <taxon>Demospongiae</taxon>
        <taxon>Heteroscleromorpha</taxon>
        <taxon>Tetractinellida</taxon>
        <taxon>Astrophorina</taxon>
        <taxon>Geodiidae</taxon>
        <taxon>Geodia</taxon>
    </lineage>
</organism>
<dbReference type="InterPro" id="IPR051681">
    <property type="entry name" value="Ser/Thr_Kinases-Pseudokinases"/>
</dbReference>
<dbReference type="GO" id="GO:0097527">
    <property type="term" value="P:necroptotic signaling pathway"/>
    <property type="evidence" value="ECO:0007669"/>
    <property type="project" value="TreeGrafter"/>
</dbReference>
<dbReference type="PANTHER" id="PTHR44329:SF298">
    <property type="entry name" value="MIXED LINEAGE KINASE DOMAIN-LIKE PROTEIN"/>
    <property type="match status" value="1"/>
</dbReference>
<reference evidence="8" key="1">
    <citation type="submission" date="2023-03" db="EMBL/GenBank/DDBJ databases">
        <authorList>
            <person name="Steffen K."/>
            <person name="Cardenas P."/>
        </authorList>
    </citation>
    <scope>NUCLEOTIDE SEQUENCE</scope>
</reference>
<dbReference type="SUPFAM" id="SSF143791">
    <property type="entry name" value="DUSP-like"/>
    <property type="match status" value="1"/>
</dbReference>
<feature type="compositionally biased region" description="Basic and acidic residues" evidence="5">
    <location>
        <begin position="430"/>
        <end position="441"/>
    </location>
</feature>
<name>A0AA35X9Q4_GEOBA</name>
<dbReference type="Pfam" id="PF06337">
    <property type="entry name" value="DUSP"/>
    <property type="match status" value="1"/>
</dbReference>
<feature type="compositionally biased region" description="Polar residues" evidence="5">
    <location>
        <begin position="217"/>
        <end position="227"/>
    </location>
</feature>
<evidence type="ECO:0000259" key="6">
    <source>
        <dbReference type="PROSITE" id="PS50011"/>
    </source>
</evidence>
<dbReference type="Gene3D" id="3.10.20.90">
    <property type="entry name" value="Phosphatidylinositol 3-kinase Catalytic Subunit, Chain A, domain 1"/>
    <property type="match status" value="1"/>
</dbReference>
<feature type="domain" description="DUSP" evidence="7">
    <location>
        <begin position="1"/>
        <end position="103"/>
    </location>
</feature>
<dbReference type="Pfam" id="PF00069">
    <property type="entry name" value="Pkinase"/>
    <property type="match status" value="1"/>
</dbReference>
<dbReference type="GO" id="GO:0004672">
    <property type="term" value="F:protein kinase activity"/>
    <property type="evidence" value="ECO:0007669"/>
    <property type="project" value="InterPro"/>
</dbReference>
<evidence type="ECO:0000256" key="4">
    <source>
        <dbReference type="PROSITE-ProRule" id="PRU10141"/>
    </source>
</evidence>
<sequence length="762" mass="86830">MRRLLSQNLVEGSTWYLIDVSWMKKWKKYTGYDKWDQSGKWKSENFPGLVVTSSLFVDLDTGVLKEHLMEELDYSLVPEKAWRHLVWRYGLSDGSRPIARRVVKYGLYMKHCKVEVYLLNIKLTLHPKLSEATTVELSRADTVGDLGAVMRRIYSVSDKTPCRVWHRNMSHPYELLSDPFQTLQDAVLYNMQTIVVEVQDSDGTWPRATQRAGYGSGSQSMENTTKQVKAPRKEKGSNSKQRTSAKAKKDGKVAETNPVARPRDLKTNTGDKLAIKETTGDEISPEEDDWLKSQQKSQHDELVQSVATEHKRANQASQRAQDALNRLAQKEGQLKTLNKTLEEGTLQIKELDKMLRDQEQKREGEKRRAVMAEQRVAQLQTQLQQLNQSLQTAEEERDEAQQQHQSTTHQLQASRQQLQDTEQRLQQANERAEQQQERADVAETQLQQANERADQQEQRAAIAETQLQQANERADQQEQRAAMAETRLQHSDQMFQDMFHRLIGQLPQSQPQWVVQRNEIELTGEELGSGGWATVRIGTFRGNRVAAKCLHRQIVSAHNVRIFTREMNMAANARHPNLLQFIGATLDSQEPIILTELMPTSLRRVMEEGTRLSHPQISSISRQVALALNYLHLTQPEAIIHRDVSSSNVLLEPFNSGFKAKLSDYGSANFVRHTTTVGPGNPTYAAPEAGNPEQQSTKMDVFSFGVLLVEMCAGELAPREVRDRLLASIQWPPMVALIRSCLRHKLQQRPDMATIITQLDQL</sequence>
<proteinExistence type="predicted"/>
<dbReference type="SUPFAM" id="SSF56112">
    <property type="entry name" value="Protein kinase-like (PK-like)"/>
    <property type="match status" value="1"/>
</dbReference>
<dbReference type="Gene3D" id="1.10.510.10">
    <property type="entry name" value="Transferase(Phosphotransferase) domain 1"/>
    <property type="match status" value="1"/>
</dbReference>